<accession>A0A2Z7DAQ2</accession>
<name>A0A2Z7DAQ2_9LAMI</name>
<evidence type="ECO:0000313" key="1">
    <source>
        <dbReference type="EMBL" id="KZV56672.1"/>
    </source>
</evidence>
<dbReference type="Proteomes" id="UP000250235">
    <property type="component" value="Unassembled WGS sequence"/>
</dbReference>
<dbReference type="EMBL" id="KQ987878">
    <property type="protein sequence ID" value="KZV56672.1"/>
    <property type="molecule type" value="Genomic_DNA"/>
</dbReference>
<sequence>MVAATSFFNRYDDVIKAVSRFISISNADVVVAARSFLQLTSSLLKPALALLIPDLYCSSSSSTFLPADFIDSVPDHIFA</sequence>
<protein>
    <submittedName>
        <fullName evidence="1">Uncharacterized protein</fullName>
    </submittedName>
</protein>
<reference evidence="1 2" key="1">
    <citation type="journal article" date="2015" name="Proc. Natl. Acad. Sci. U.S.A.">
        <title>The resurrection genome of Boea hygrometrica: A blueprint for survival of dehydration.</title>
        <authorList>
            <person name="Xiao L."/>
            <person name="Yang G."/>
            <person name="Zhang L."/>
            <person name="Yang X."/>
            <person name="Zhao S."/>
            <person name="Ji Z."/>
            <person name="Zhou Q."/>
            <person name="Hu M."/>
            <person name="Wang Y."/>
            <person name="Chen M."/>
            <person name="Xu Y."/>
            <person name="Jin H."/>
            <person name="Xiao X."/>
            <person name="Hu G."/>
            <person name="Bao F."/>
            <person name="Hu Y."/>
            <person name="Wan P."/>
            <person name="Li L."/>
            <person name="Deng X."/>
            <person name="Kuang T."/>
            <person name="Xiang C."/>
            <person name="Zhu J.K."/>
            <person name="Oliver M.J."/>
            <person name="He Y."/>
        </authorList>
    </citation>
    <scope>NUCLEOTIDE SEQUENCE [LARGE SCALE GENOMIC DNA]</scope>
    <source>
        <strain evidence="2">cv. XS01</strain>
    </source>
</reference>
<proteinExistence type="predicted"/>
<dbReference type="AlphaFoldDB" id="A0A2Z7DAQ2"/>
<organism evidence="1 2">
    <name type="scientific">Dorcoceras hygrometricum</name>
    <dbReference type="NCBI Taxonomy" id="472368"/>
    <lineage>
        <taxon>Eukaryota</taxon>
        <taxon>Viridiplantae</taxon>
        <taxon>Streptophyta</taxon>
        <taxon>Embryophyta</taxon>
        <taxon>Tracheophyta</taxon>
        <taxon>Spermatophyta</taxon>
        <taxon>Magnoliopsida</taxon>
        <taxon>eudicotyledons</taxon>
        <taxon>Gunneridae</taxon>
        <taxon>Pentapetalae</taxon>
        <taxon>asterids</taxon>
        <taxon>lamiids</taxon>
        <taxon>Lamiales</taxon>
        <taxon>Gesneriaceae</taxon>
        <taxon>Didymocarpoideae</taxon>
        <taxon>Trichosporeae</taxon>
        <taxon>Loxocarpinae</taxon>
        <taxon>Dorcoceras</taxon>
    </lineage>
</organism>
<evidence type="ECO:0000313" key="2">
    <source>
        <dbReference type="Proteomes" id="UP000250235"/>
    </source>
</evidence>
<gene>
    <name evidence="1" type="ORF">F511_41352</name>
</gene>
<keyword evidence="2" id="KW-1185">Reference proteome</keyword>